<proteinExistence type="predicted"/>
<keyword evidence="1 2" id="KW-0238">DNA-binding</keyword>
<keyword evidence="5" id="KW-1185">Reference proteome</keyword>
<dbReference type="RefSeq" id="WP_091098253.1">
    <property type="nucleotide sequence ID" value="NZ_FOBF01000002.1"/>
</dbReference>
<dbReference type="STRING" id="46177.SAMN05660976_00733"/>
<organism evidence="4 5">
    <name type="scientific">Nonomuraea pusilla</name>
    <dbReference type="NCBI Taxonomy" id="46177"/>
    <lineage>
        <taxon>Bacteria</taxon>
        <taxon>Bacillati</taxon>
        <taxon>Actinomycetota</taxon>
        <taxon>Actinomycetes</taxon>
        <taxon>Streptosporangiales</taxon>
        <taxon>Streptosporangiaceae</taxon>
        <taxon>Nonomuraea</taxon>
    </lineage>
</organism>
<name>A0A1H7I9C8_9ACTN</name>
<gene>
    <name evidence="4" type="ORF">SAMN05660976_00733</name>
</gene>
<evidence type="ECO:0000313" key="5">
    <source>
        <dbReference type="Proteomes" id="UP000198953"/>
    </source>
</evidence>
<sequence>MPQPVKHSTDTLLDAVRALVLDGGPAAASARAVCLATGASSGSVYHRFPRRDDLVAAAWLRAQDRFLRAYLDALNPPDAQGGVRAAVTVLTWCRAEPGDAALLMRHALRDLLRGEVSPALAERAEANRRALGEALAAVAAGTGHALGDVVLAVVDLPYAVARRTLRDGGPTDDDIRSVRRAATLLLAG</sequence>
<dbReference type="Gene3D" id="1.10.357.10">
    <property type="entry name" value="Tetracycline Repressor, domain 2"/>
    <property type="match status" value="1"/>
</dbReference>
<dbReference type="AlphaFoldDB" id="A0A1H7I9C8"/>
<dbReference type="OrthoDB" id="8701707at2"/>
<feature type="domain" description="HTH tetR-type" evidence="3">
    <location>
        <begin position="6"/>
        <end position="66"/>
    </location>
</feature>
<evidence type="ECO:0000256" key="2">
    <source>
        <dbReference type="PROSITE-ProRule" id="PRU00335"/>
    </source>
</evidence>
<dbReference type="SUPFAM" id="SSF46689">
    <property type="entry name" value="Homeodomain-like"/>
    <property type="match status" value="1"/>
</dbReference>
<evidence type="ECO:0000256" key="1">
    <source>
        <dbReference type="ARBA" id="ARBA00023125"/>
    </source>
</evidence>
<evidence type="ECO:0000313" key="4">
    <source>
        <dbReference type="EMBL" id="SEK59173.1"/>
    </source>
</evidence>
<accession>A0A1H7I9C8</accession>
<dbReference type="GO" id="GO:0003677">
    <property type="term" value="F:DNA binding"/>
    <property type="evidence" value="ECO:0007669"/>
    <property type="project" value="UniProtKB-UniRule"/>
</dbReference>
<dbReference type="PROSITE" id="PS50977">
    <property type="entry name" value="HTH_TETR_2"/>
    <property type="match status" value="1"/>
</dbReference>
<protein>
    <submittedName>
        <fullName evidence="4">Transcriptional regulator, TetR family</fullName>
    </submittedName>
</protein>
<feature type="DNA-binding region" description="H-T-H motif" evidence="2">
    <location>
        <begin position="29"/>
        <end position="48"/>
    </location>
</feature>
<dbReference type="EMBL" id="FOBF01000002">
    <property type="protein sequence ID" value="SEK59173.1"/>
    <property type="molecule type" value="Genomic_DNA"/>
</dbReference>
<dbReference type="InterPro" id="IPR001647">
    <property type="entry name" value="HTH_TetR"/>
</dbReference>
<reference evidence="4 5" key="1">
    <citation type="submission" date="2016-10" db="EMBL/GenBank/DDBJ databases">
        <authorList>
            <person name="de Groot N.N."/>
        </authorList>
    </citation>
    <scope>NUCLEOTIDE SEQUENCE [LARGE SCALE GENOMIC DNA]</scope>
    <source>
        <strain evidence="4 5">DSM 43357</strain>
    </source>
</reference>
<dbReference type="Proteomes" id="UP000198953">
    <property type="component" value="Unassembled WGS sequence"/>
</dbReference>
<dbReference type="Pfam" id="PF00440">
    <property type="entry name" value="TetR_N"/>
    <property type="match status" value="1"/>
</dbReference>
<evidence type="ECO:0000259" key="3">
    <source>
        <dbReference type="PROSITE" id="PS50977"/>
    </source>
</evidence>
<dbReference type="InterPro" id="IPR009057">
    <property type="entry name" value="Homeodomain-like_sf"/>
</dbReference>